<organism evidence="1 2">
    <name type="scientific">Dermacentor silvarum</name>
    <name type="common">Tick</name>
    <dbReference type="NCBI Taxonomy" id="543639"/>
    <lineage>
        <taxon>Eukaryota</taxon>
        <taxon>Metazoa</taxon>
        <taxon>Ecdysozoa</taxon>
        <taxon>Arthropoda</taxon>
        <taxon>Chelicerata</taxon>
        <taxon>Arachnida</taxon>
        <taxon>Acari</taxon>
        <taxon>Parasitiformes</taxon>
        <taxon>Ixodida</taxon>
        <taxon>Ixodoidea</taxon>
        <taxon>Ixodidae</taxon>
        <taxon>Rhipicephalinae</taxon>
        <taxon>Dermacentor</taxon>
    </lineage>
</organism>
<protein>
    <submittedName>
        <fullName evidence="1">Uncharacterized protein</fullName>
    </submittedName>
</protein>
<dbReference type="Proteomes" id="UP000821865">
    <property type="component" value="Chromosome 2"/>
</dbReference>
<reference evidence="1" key="1">
    <citation type="submission" date="2020-05" db="EMBL/GenBank/DDBJ databases">
        <title>Large-scale comparative analyses of tick genomes elucidate their genetic diversity and vector capacities.</title>
        <authorList>
            <person name="Jia N."/>
            <person name="Wang J."/>
            <person name="Shi W."/>
            <person name="Du L."/>
            <person name="Sun Y."/>
            <person name="Zhan W."/>
            <person name="Jiang J."/>
            <person name="Wang Q."/>
            <person name="Zhang B."/>
            <person name="Ji P."/>
            <person name="Sakyi L.B."/>
            <person name="Cui X."/>
            <person name="Yuan T."/>
            <person name="Jiang B."/>
            <person name="Yang W."/>
            <person name="Lam T.T.-Y."/>
            <person name="Chang Q."/>
            <person name="Ding S."/>
            <person name="Wang X."/>
            <person name="Zhu J."/>
            <person name="Ruan X."/>
            <person name="Zhao L."/>
            <person name="Wei J."/>
            <person name="Que T."/>
            <person name="Du C."/>
            <person name="Cheng J."/>
            <person name="Dai P."/>
            <person name="Han X."/>
            <person name="Huang E."/>
            <person name="Gao Y."/>
            <person name="Liu J."/>
            <person name="Shao H."/>
            <person name="Ye R."/>
            <person name="Li L."/>
            <person name="Wei W."/>
            <person name="Wang X."/>
            <person name="Wang C."/>
            <person name="Yang T."/>
            <person name="Huo Q."/>
            <person name="Li W."/>
            <person name="Guo W."/>
            <person name="Chen H."/>
            <person name="Zhou L."/>
            <person name="Ni X."/>
            <person name="Tian J."/>
            <person name="Zhou Y."/>
            <person name="Sheng Y."/>
            <person name="Liu T."/>
            <person name="Pan Y."/>
            <person name="Xia L."/>
            <person name="Li J."/>
            <person name="Zhao F."/>
            <person name="Cao W."/>
        </authorList>
    </citation>
    <scope>NUCLEOTIDE SEQUENCE</scope>
    <source>
        <strain evidence="1">Dsil-2018</strain>
    </source>
</reference>
<sequence length="418" mass="46293">MSVHFADPGQWARQRHSDNAAHESFPVFRPGCGRTVAITATTGSLLDVMSVSDAIERLGFTNIIIVSTPNQDHADKYQCIKTIKFNGKEYEVGAYETAPDVTAKGVIRGVPVEVSPRDITASIITPRNRTAIAAKRLGNTTTVIILFEGYKVPSYVNYGGPEDKLCAGCGKTNPEQDHTCQPRCQLCGMDHHTADKTWKAKFKKPYIVKHREWLRQQQAFKQQEEQQQQLRFADGPTERGRFSPGRREVIQEIKMEEDNTPRPPKRKATRDTAMVQTQNFNQAISDQQKAAKEQAEATSNRSLAISVILSRLDKMEANMAEINTRITELIPRRTPSPPINNTPVISSAGNLQNLQAAGNSSSPNIVLRAPSFLPPPSAVTPPRRPGCSRFRRASRKEEEILVVGASLVPSPEYGAVLL</sequence>
<keyword evidence="2" id="KW-1185">Reference proteome</keyword>
<gene>
    <name evidence="1" type="ORF">HPB49_009259</name>
</gene>
<name>A0ACB8DC30_DERSI</name>
<dbReference type="EMBL" id="CM023471">
    <property type="protein sequence ID" value="KAH7965646.1"/>
    <property type="molecule type" value="Genomic_DNA"/>
</dbReference>
<evidence type="ECO:0000313" key="2">
    <source>
        <dbReference type="Proteomes" id="UP000821865"/>
    </source>
</evidence>
<comment type="caution">
    <text evidence="1">The sequence shown here is derived from an EMBL/GenBank/DDBJ whole genome shotgun (WGS) entry which is preliminary data.</text>
</comment>
<evidence type="ECO:0000313" key="1">
    <source>
        <dbReference type="EMBL" id="KAH7965646.1"/>
    </source>
</evidence>
<accession>A0ACB8DC30</accession>
<proteinExistence type="predicted"/>